<keyword evidence="1" id="KW-1133">Transmembrane helix</keyword>
<dbReference type="EMBL" id="CP047591">
    <property type="protein sequence ID" value="QHI73957.1"/>
    <property type="molecule type" value="Genomic_DNA"/>
</dbReference>
<dbReference type="Proteomes" id="UP000463883">
    <property type="component" value="Chromosome"/>
</dbReference>
<gene>
    <name evidence="2" type="ORF">Ami3637_09320</name>
</gene>
<accession>A0A6P1MJ64</accession>
<dbReference type="Pfam" id="PF04657">
    <property type="entry name" value="DMT_YdcZ"/>
    <property type="match status" value="1"/>
</dbReference>
<reference evidence="2 3" key="1">
    <citation type="submission" date="2020-01" db="EMBL/GenBank/DDBJ databases">
        <title>Genomic analysis of Aminipila sp. CBA3637.</title>
        <authorList>
            <person name="Kim Y.B."/>
            <person name="Roh S.W."/>
        </authorList>
    </citation>
    <scope>NUCLEOTIDE SEQUENCE [LARGE SCALE GENOMIC DNA]</scope>
    <source>
        <strain evidence="2 3">CBA3637</strain>
    </source>
</reference>
<evidence type="ECO:0000313" key="3">
    <source>
        <dbReference type="Proteomes" id="UP000463883"/>
    </source>
</evidence>
<name>A0A6P1MJ64_9FIRM</name>
<keyword evidence="3" id="KW-1185">Reference proteome</keyword>
<feature type="transmembrane region" description="Helical" evidence="1">
    <location>
        <begin position="37"/>
        <end position="57"/>
    </location>
</feature>
<sequence length="150" mass="16702">MRIERRFIMYYFLSVLAGSIIAVMIAVNGVLTSHFTIYLATVIIHIVGLIIITIILVRHKENPAPWKNKKLPLFLYSGGLVGVATTIFNNMAFGKISMSAILAIVLLGQSITSIVIDHFGWLDMPYQPFNKKKLIGLSFIILGIVLIMVI</sequence>
<dbReference type="PANTHER" id="PTHR34821:SF2">
    <property type="entry name" value="INNER MEMBRANE PROTEIN YDCZ"/>
    <property type="match status" value="1"/>
</dbReference>
<feature type="transmembrane region" description="Helical" evidence="1">
    <location>
        <begin position="134"/>
        <end position="149"/>
    </location>
</feature>
<dbReference type="KEGG" id="amic:Ami3637_09320"/>
<dbReference type="AlphaFoldDB" id="A0A6P1MJ64"/>
<dbReference type="GO" id="GO:0005886">
    <property type="term" value="C:plasma membrane"/>
    <property type="evidence" value="ECO:0007669"/>
    <property type="project" value="TreeGrafter"/>
</dbReference>
<feature type="transmembrane region" description="Helical" evidence="1">
    <location>
        <begin position="7"/>
        <end position="31"/>
    </location>
</feature>
<protein>
    <submittedName>
        <fullName evidence="2">EamA-like transporter family protein</fullName>
    </submittedName>
</protein>
<keyword evidence="1" id="KW-0812">Transmembrane</keyword>
<evidence type="ECO:0000256" key="1">
    <source>
        <dbReference type="SAM" id="Phobius"/>
    </source>
</evidence>
<proteinExistence type="predicted"/>
<feature type="transmembrane region" description="Helical" evidence="1">
    <location>
        <begin position="99"/>
        <end position="122"/>
    </location>
</feature>
<dbReference type="PANTHER" id="PTHR34821">
    <property type="entry name" value="INNER MEMBRANE PROTEIN YDCZ"/>
    <property type="match status" value="1"/>
</dbReference>
<evidence type="ECO:0000313" key="2">
    <source>
        <dbReference type="EMBL" id="QHI73957.1"/>
    </source>
</evidence>
<keyword evidence="1" id="KW-0472">Membrane</keyword>
<feature type="transmembrane region" description="Helical" evidence="1">
    <location>
        <begin position="73"/>
        <end position="93"/>
    </location>
</feature>
<dbReference type="InterPro" id="IPR006750">
    <property type="entry name" value="YdcZ"/>
</dbReference>
<organism evidence="2 3">
    <name type="scientific">Aminipila terrae</name>
    <dbReference type="NCBI Taxonomy" id="2697030"/>
    <lineage>
        <taxon>Bacteria</taxon>
        <taxon>Bacillati</taxon>
        <taxon>Bacillota</taxon>
        <taxon>Clostridia</taxon>
        <taxon>Peptostreptococcales</taxon>
        <taxon>Anaerovoracaceae</taxon>
        <taxon>Aminipila</taxon>
    </lineage>
</organism>